<keyword evidence="1" id="KW-0812">Transmembrane</keyword>
<accession>A0A0T6AWY8</accession>
<gene>
    <name evidence="2" type="ORF">AMK59_7185</name>
</gene>
<name>A0A0T6AWY8_9SCAR</name>
<feature type="transmembrane region" description="Helical" evidence="1">
    <location>
        <begin position="92"/>
        <end position="111"/>
    </location>
</feature>
<evidence type="ECO:0000313" key="2">
    <source>
        <dbReference type="EMBL" id="KRT79683.1"/>
    </source>
</evidence>
<keyword evidence="3" id="KW-1185">Reference proteome</keyword>
<reference evidence="2 3" key="1">
    <citation type="submission" date="2015-09" db="EMBL/GenBank/DDBJ databases">
        <title>Draft genome of the scarab beetle Oryctes borbonicus.</title>
        <authorList>
            <person name="Meyer J.M."/>
            <person name="Markov G.V."/>
            <person name="Baskaran P."/>
            <person name="Herrmann M."/>
            <person name="Sommer R.J."/>
            <person name="Roedelsperger C."/>
        </authorList>
    </citation>
    <scope>NUCLEOTIDE SEQUENCE [LARGE SCALE GENOMIC DNA]</scope>
    <source>
        <strain evidence="2">OB123</strain>
        <tissue evidence="2">Whole animal</tissue>
    </source>
</reference>
<dbReference type="OrthoDB" id="41532at2759"/>
<proteinExistence type="predicted"/>
<sequence>MDNFIVIRQSKTTDIPAINQVVRDAYLSNIFPAWINALTKEITFQLIVISAAIMFIFMGVPFQYCVLAVPAVMLLLLVVVASAFLMKAAELAYTFQLIVISAAIMFIFMGVPFQYCVLAVPAVMLLLLVVVASAFLMKAAELAYGKRSIQCWVAEAYEPYFSMQKPESQQYQIISEYKVIEDSLDLTKCRKQIIGTISVARFINSQNGAWLFRLAVSKR</sequence>
<dbReference type="AlphaFoldDB" id="A0A0T6AWY8"/>
<dbReference type="EMBL" id="LJIG01022604">
    <property type="protein sequence ID" value="KRT79683.1"/>
    <property type="molecule type" value="Genomic_DNA"/>
</dbReference>
<organism evidence="2 3">
    <name type="scientific">Oryctes borbonicus</name>
    <dbReference type="NCBI Taxonomy" id="1629725"/>
    <lineage>
        <taxon>Eukaryota</taxon>
        <taxon>Metazoa</taxon>
        <taxon>Ecdysozoa</taxon>
        <taxon>Arthropoda</taxon>
        <taxon>Hexapoda</taxon>
        <taxon>Insecta</taxon>
        <taxon>Pterygota</taxon>
        <taxon>Neoptera</taxon>
        <taxon>Endopterygota</taxon>
        <taxon>Coleoptera</taxon>
        <taxon>Polyphaga</taxon>
        <taxon>Scarabaeiformia</taxon>
        <taxon>Scarabaeidae</taxon>
        <taxon>Dynastinae</taxon>
        <taxon>Oryctes</taxon>
    </lineage>
</organism>
<keyword evidence="1" id="KW-0472">Membrane</keyword>
<evidence type="ECO:0000256" key="1">
    <source>
        <dbReference type="SAM" id="Phobius"/>
    </source>
</evidence>
<evidence type="ECO:0000313" key="3">
    <source>
        <dbReference type="Proteomes" id="UP000051574"/>
    </source>
</evidence>
<feature type="transmembrane region" description="Helical" evidence="1">
    <location>
        <begin position="117"/>
        <end position="137"/>
    </location>
</feature>
<dbReference type="Proteomes" id="UP000051574">
    <property type="component" value="Unassembled WGS sequence"/>
</dbReference>
<protein>
    <submittedName>
        <fullName evidence="2">Uncharacterized protein</fullName>
    </submittedName>
</protein>
<feature type="transmembrane region" description="Helical" evidence="1">
    <location>
        <begin position="42"/>
        <end position="60"/>
    </location>
</feature>
<feature type="transmembrane region" description="Helical" evidence="1">
    <location>
        <begin position="66"/>
        <end position="85"/>
    </location>
</feature>
<keyword evidence="1" id="KW-1133">Transmembrane helix</keyword>
<comment type="caution">
    <text evidence="2">The sequence shown here is derived from an EMBL/GenBank/DDBJ whole genome shotgun (WGS) entry which is preliminary data.</text>
</comment>